<comment type="pathway">
    <text evidence="1">Lipid metabolism; fatty acid biosynthesis.</text>
</comment>
<evidence type="ECO:0000256" key="5">
    <source>
        <dbReference type="ARBA" id="ARBA00022553"/>
    </source>
</evidence>
<dbReference type="NCBIfam" id="TIGR00517">
    <property type="entry name" value="acyl_carrier"/>
    <property type="match status" value="1"/>
</dbReference>
<comment type="subunit">
    <text evidence="11">Complex I is composed of at least 49 different subunits.</text>
</comment>
<evidence type="ECO:0000313" key="15">
    <source>
        <dbReference type="Proteomes" id="UP000030748"/>
    </source>
</evidence>
<dbReference type="Proteomes" id="UP000030748">
    <property type="component" value="Unassembled WGS sequence"/>
</dbReference>
<evidence type="ECO:0000313" key="14">
    <source>
        <dbReference type="EMBL" id="EYU33835.1"/>
    </source>
</evidence>
<dbReference type="AlphaFoldDB" id="A0A022R4U1"/>
<dbReference type="HAMAP" id="MF_01217">
    <property type="entry name" value="Acyl_carrier"/>
    <property type="match status" value="1"/>
</dbReference>
<dbReference type="PhylomeDB" id="A0A022R4U1"/>
<dbReference type="InterPro" id="IPR009081">
    <property type="entry name" value="PP-bd_ACP"/>
</dbReference>
<keyword evidence="5" id="KW-0597">Phosphoprotein</keyword>
<dbReference type="InterPro" id="IPR036736">
    <property type="entry name" value="ACP-like_sf"/>
</dbReference>
<comment type="similarity">
    <text evidence="2">Belongs to the acyl carrier protein (ACP) family.</text>
</comment>
<evidence type="ECO:0000256" key="10">
    <source>
        <dbReference type="ARBA" id="ARBA00057783"/>
    </source>
</evidence>
<dbReference type="GO" id="GO:0000036">
    <property type="term" value="F:acyl carrier activity"/>
    <property type="evidence" value="ECO:0000318"/>
    <property type="project" value="GO_Central"/>
</dbReference>
<dbReference type="OMA" id="LRYWCSA"/>
<dbReference type="PROSITE" id="PS50075">
    <property type="entry name" value="CARRIER"/>
    <property type="match status" value="1"/>
</dbReference>
<name>A0A022R4U1_ERYGU</name>
<dbReference type="SUPFAM" id="SSF47336">
    <property type="entry name" value="ACP-like"/>
    <property type="match status" value="1"/>
</dbReference>
<evidence type="ECO:0000256" key="6">
    <source>
        <dbReference type="ARBA" id="ARBA00022660"/>
    </source>
</evidence>
<dbReference type="Gene3D" id="1.10.1200.10">
    <property type="entry name" value="ACP-like"/>
    <property type="match status" value="1"/>
</dbReference>
<comment type="function">
    <text evidence="10">Carrier of the growing fatty acid chain in fatty acid biosynthesis. May be involved in the synthesis of short and medium chain fatty acids. Accessory and non-catalytic subunit of the mitochondrial membrane respiratory chain NADH dehydrogenase (Complex I), which functions in the transfer of electrons from NADH to the respiratory chain.</text>
</comment>
<evidence type="ECO:0000256" key="12">
    <source>
        <dbReference type="RuleBase" id="RU000722"/>
    </source>
</evidence>
<keyword evidence="15" id="KW-1185">Reference proteome</keyword>
<dbReference type="OrthoDB" id="448946at2759"/>
<dbReference type="STRING" id="4155.A0A022R4U1"/>
<evidence type="ECO:0000256" key="8">
    <source>
        <dbReference type="ARBA" id="ARBA00023098"/>
    </source>
</evidence>
<evidence type="ECO:0000256" key="11">
    <source>
        <dbReference type="ARBA" id="ARBA00063067"/>
    </source>
</evidence>
<keyword evidence="8" id="KW-0443">Lipid metabolism</keyword>
<dbReference type="GO" id="GO:0005739">
    <property type="term" value="C:mitochondrion"/>
    <property type="evidence" value="ECO:0000318"/>
    <property type="project" value="GO_Central"/>
</dbReference>
<evidence type="ECO:0000259" key="13">
    <source>
        <dbReference type="PROSITE" id="PS50075"/>
    </source>
</evidence>
<sequence>MHKLRTTILGYSRIKVPARTSSIGNDLNGTYKRTQLLRTCSTAASTDADQVMDRVIKLVKKFDKIDAAKVTEKADFQKDLSLDSLDRVELVMAFEEEFSVEISDAEADKLKCCVDVAKYVVSCSTEKVPEASS</sequence>
<keyword evidence="3 12" id="KW-0596">Phosphopantetheine</keyword>
<dbReference type="GO" id="GO:0000035">
    <property type="term" value="F:acyl binding"/>
    <property type="evidence" value="ECO:0000318"/>
    <property type="project" value="GO_Central"/>
</dbReference>
<evidence type="ECO:0000256" key="9">
    <source>
        <dbReference type="ARBA" id="ARBA00023160"/>
    </source>
</evidence>
<accession>A0A022R4U1</accession>
<protein>
    <recommendedName>
        <fullName evidence="12">Acyl carrier protein</fullName>
    </recommendedName>
</protein>
<dbReference type="PANTHER" id="PTHR20863:SF60">
    <property type="entry name" value="ACYL CARRIER PROTEIN 3, MITOCHONDRIAL"/>
    <property type="match status" value="1"/>
</dbReference>
<feature type="domain" description="Carrier" evidence="13">
    <location>
        <begin position="49"/>
        <end position="124"/>
    </location>
</feature>
<dbReference type="eggNOG" id="KOG1748">
    <property type="taxonomic scope" value="Eukaryota"/>
</dbReference>
<keyword evidence="6" id="KW-0679">Respiratory chain</keyword>
<reference evidence="14 15" key="1">
    <citation type="journal article" date="2013" name="Proc. Natl. Acad. Sci. U.S.A.">
        <title>Fine-scale variation in meiotic recombination in Mimulus inferred from population shotgun sequencing.</title>
        <authorList>
            <person name="Hellsten U."/>
            <person name="Wright K.M."/>
            <person name="Jenkins J."/>
            <person name="Shu S."/>
            <person name="Yuan Y."/>
            <person name="Wessler S.R."/>
            <person name="Schmutz J."/>
            <person name="Willis J.H."/>
            <person name="Rokhsar D.S."/>
        </authorList>
    </citation>
    <scope>NUCLEOTIDE SEQUENCE [LARGE SCALE GENOMIC DNA]</scope>
    <source>
        <strain evidence="15">cv. DUN x IM62</strain>
    </source>
</reference>
<keyword evidence="4 12" id="KW-0444">Lipid biosynthesis</keyword>
<keyword evidence="6" id="KW-0249">Electron transport</keyword>
<keyword evidence="6" id="KW-0813">Transport</keyword>
<keyword evidence="7" id="KW-0276">Fatty acid metabolism</keyword>
<gene>
    <name evidence="14" type="ORF">MIMGU_mgv1a016134mg</name>
</gene>
<proteinExistence type="inferred from homology"/>
<evidence type="ECO:0000256" key="3">
    <source>
        <dbReference type="ARBA" id="ARBA00022450"/>
    </source>
</evidence>
<evidence type="ECO:0000256" key="4">
    <source>
        <dbReference type="ARBA" id="ARBA00022516"/>
    </source>
</evidence>
<dbReference type="KEGG" id="egt:105962186"/>
<dbReference type="PANTHER" id="PTHR20863">
    <property type="entry name" value="ACYL CARRIER PROTEIN"/>
    <property type="match status" value="1"/>
</dbReference>
<dbReference type="EMBL" id="KI630752">
    <property type="protein sequence ID" value="EYU33835.1"/>
    <property type="molecule type" value="Genomic_DNA"/>
</dbReference>
<dbReference type="InterPro" id="IPR003231">
    <property type="entry name" value="ACP"/>
</dbReference>
<evidence type="ECO:0000256" key="1">
    <source>
        <dbReference type="ARBA" id="ARBA00005194"/>
    </source>
</evidence>
<dbReference type="Pfam" id="PF00550">
    <property type="entry name" value="PP-binding"/>
    <property type="match status" value="1"/>
</dbReference>
<keyword evidence="9 12" id="KW-0275">Fatty acid biosynthesis</keyword>
<evidence type="ECO:0000256" key="7">
    <source>
        <dbReference type="ARBA" id="ARBA00022832"/>
    </source>
</evidence>
<dbReference type="FunFam" id="1.10.1200.10:FF:000003">
    <property type="entry name" value="Acyl carrier protein"/>
    <property type="match status" value="1"/>
</dbReference>
<evidence type="ECO:0000256" key="2">
    <source>
        <dbReference type="ARBA" id="ARBA00010930"/>
    </source>
</evidence>
<organism evidence="14 15">
    <name type="scientific">Erythranthe guttata</name>
    <name type="common">Yellow monkey flower</name>
    <name type="synonym">Mimulus guttatus</name>
    <dbReference type="NCBI Taxonomy" id="4155"/>
    <lineage>
        <taxon>Eukaryota</taxon>
        <taxon>Viridiplantae</taxon>
        <taxon>Streptophyta</taxon>
        <taxon>Embryophyta</taxon>
        <taxon>Tracheophyta</taxon>
        <taxon>Spermatophyta</taxon>
        <taxon>Magnoliopsida</taxon>
        <taxon>eudicotyledons</taxon>
        <taxon>Gunneridae</taxon>
        <taxon>Pentapetalae</taxon>
        <taxon>asterids</taxon>
        <taxon>lamiids</taxon>
        <taxon>Lamiales</taxon>
        <taxon>Phrymaceae</taxon>
        <taxon>Erythranthe</taxon>
    </lineage>
</organism>